<dbReference type="AlphaFoldDB" id="A0A939TQ17"/>
<evidence type="ECO:0000256" key="3">
    <source>
        <dbReference type="SAM" id="SignalP"/>
    </source>
</evidence>
<organism evidence="4 5">
    <name type="scientific">Leucobacter tardus</name>
    <dbReference type="NCBI Taxonomy" id="501483"/>
    <lineage>
        <taxon>Bacteria</taxon>
        <taxon>Bacillati</taxon>
        <taxon>Actinomycetota</taxon>
        <taxon>Actinomycetes</taxon>
        <taxon>Micrococcales</taxon>
        <taxon>Microbacteriaceae</taxon>
        <taxon>Leucobacter</taxon>
    </lineage>
</organism>
<feature type="compositionally biased region" description="Low complexity" evidence="1">
    <location>
        <begin position="498"/>
        <end position="512"/>
    </location>
</feature>
<dbReference type="EMBL" id="JAGFBF010000001">
    <property type="protein sequence ID" value="MBO2988467.1"/>
    <property type="molecule type" value="Genomic_DNA"/>
</dbReference>
<dbReference type="GO" id="GO:0005975">
    <property type="term" value="P:carbohydrate metabolic process"/>
    <property type="evidence" value="ECO:0007669"/>
    <property type="project" value="UniProtKB-ARBA"/>
</dbReference>
<evidence type="ECO:0000256" key="1">
    <source>
        <dbReference type="SAM" id="MobiDB-lite"/>
    </source>
</evidence>
<evidence type="ECO:0000313" key="5">
    <source>
        <dbReference type="Proteomes" id="UP000668403"/>
    </source>
</evidence>
<dbReference type="InterPro" id="IPR013783">
    <property type="entry name" value="Ig-like_fold"/>
</dbReference>
<proteinExistence type="predicted"/>
<keyword evidence="3" id="KW-0732">Signal</keyword>
<keyword evidence="2" id="KW-1133">Transmembrane helix</keyword>
<protein>
    <recommendedName>
        <fullName evidence="6">Bacterial Ig-like domain-containing protein</fullName>
    </recommendedName>
</protein>
<dbReference type="Proteomes" id="UP000668403">
    <property type="component" value="Unassembled WGS sequence"/>
</dbReference>
<feature type="compositionally biased region" description="Low complexity" evidence="1">
    <location>
        <begin position="86"/>
        <end position="130"/>
    </location>
</feature>
<gene>
    <name evidence="4" type="ORF">J4H85_00445</name>
</gene>
<feature type="chain" id="PRO_5037980107" description="Bacterial Ig-like domain-containing protein" evidence="3">
    <location>
        <begin position="29"/>
        <end position="512"/>
    </location>
</feature>
<keyword evidence="2" id="KW-0812">Transmembrane</keyword>
<feature type="transmembrane region" description="Helical" evidence="2">
    <location>
        <begin position="463"/>
        <end position="483"/>
    </location>
</feature>
<evidence type="ECO:0000256" key="2">
    <source>
        <dbReference type="SAM" id="Phobius"/>
    </source>
</evidence>
<keyword evidence="5" id="KW-1185">Reference proteome</keyword>
<evidence type="ECO:0008006" key="6">
    <source>
        <dbReference type="Google" id="ProtNLM"/>
    </source>
</evidence>
<evidence type="ECO:0000313" key="4">
    <source>
        <dbReference type="EMBL" id="MBO2988467.1"/>
    </source>
</evidence>
<keyword evidence="2" id="KW-0472">Membrane</keyword>
<feature type="region of interest" description="Disordered" evidence="1">
    <location>
        <begin position="486"/>
        <end position="512"/>
    </location>
</feature>
<comment type="caution">
    <text evidence="4">The sequence shown here is derived from an EMBL/GenBank/DDBJ whole genome shotgun (WGS) entry which is preliminary data.</text>
</comment>
<reference evidence="4" key="1">
    <citation type="submission" date="2021-03" db="EMBL/GenBank/DDBJ databases">
        <title>Leucobacter chromiisoli sp. nov., isolated from chromium-containing soil of chemical plant.</title>
        <authorList>
            <person name="Xu Z."/>
        </authorList>
    </citation>
    <scope>NUCLEOTIDE SEQUENCE</scope>
    <source>
        <strain evidence="4">K 70/01</strain>
    </source>
</reference>
<accession>A0A939TQ17</accession>
<name>A0A939TQ17_9MICO</name>
<feature type="signal peptide" evidence="3">
    <location>
        <begin position="1"/>
        <end position="28"/>
    </location>
</feature>
<dbReference type="RefSeq" id="WP_208235845.1">
    <property type="nucleotide sequence ID" value="NZ_BAAAQU010000001.1"/>
</dbReference>
<sequence>MKPKSPLSWGVALLIGVASLGITGPASAEPIADPSLEQQLVDPVAPTPPAPADDSTTADEVEGGGTSDPANEAESGADGTDDDGASGDVNSAADGSGDSGGSADAVGSADPAPSPEADAPADDAPVAPVSITSITDESDFSTEDSPAHISGSGEPDAPLVITVRSYDWEASDEDTWLTDRTVEDTVEVDGGWSAALADDGEPLPEGAYWVSAQQIVDGASSTAEVMFYVFGEWTGELDPTIDNIESGAWYTGPLTTLSGSGEPGAALEIFTVRLTPFSDDDSTKKEYVTTVEADGSWQLQLAQPVQSEFFIAYVSQLIDGELVGMSGVFAYFFEPVTITSVSDGESIAADAAPSVITGTLDPTLASSVELGLGLSVSLNGTGSTVVYDPDAQPDVVVNADGTWSADFGDAIAPGTYLVTAGVVFSETEIEVQNEMELASTMFTVLGGASSSGDELARTGSSSLLPWILGAVVLVLIGVGALLLSRRTRPDDSGDTDDAGAASDPDSSGPQDR</sequence>
<dbReference type="Gene3D" id="2.60.40.10">
    <property type="entry name" value="Immunoglobulins"/>
    <property type="match status" value="1"/>
</dbReference>
<feature type="region of interest" description="Disordered" evidence="1">
    <location>
        <begin position="24"/>
        <end position="158"/>
    </location>
</feature>